<keyword evidence="6" id="KW-1185">Reference proteome</keyword>
<feature type="coiled-coil region" evidence="3">
    <location>
        <begin position="194"/>
        <end position="286"/>
    </location>
</feature>
<dbReference type="Pfam" id="PF07765">
    <property type="entry name" value="KIP1"/>
    <property type="match status" value="1"/>
</dbReference>
<dbReference type="Proteomes" id="UP000436088">
    <property type="component" value="Unassembled WGS sequence"/>
</dbReference>
<dbReference type="InterPro" id="IPR051861">
    <property type="entry name" value="NET_actin-binding_domain"/>
</dbReference>
<dbReference type="PANTHER" id="PTHR32258:SF32">
    <property type="entry name" value="PROTEIN NETWORKED 1D"/>
    <property type="match status" value="1"/>
</dbReference>
<comment type="caution">
    <text evidence="5">The sequence shown here is derived from an EMBL/GenBank/DDBJ whole genome shotgun (WGS) entry which is preliminary data.</text>
</comment>
<sequence length="425" mass="49372">MATVKRTFQGNVLMVVEQPHKPENSKWLQENLTDMDSKVKQMIKLIEEDADSFARRAEMYYKKRPELIVPWQKCSEPSSHGICRRHTGVSATDVDTPTAEIRPLVRAFLEPDELQKDAVGISSLSTKRIAAITEESDPPMVRKSSKHFFHDVEEKERVRKTARILTSGFESHLSPNESEREANLAQYQLCLEKINNLQNSISHAQKDAGELSERASKSETEAQALKEDLARVEAEKEDALSRYKQCSAALQYSSAWRQLQSWKKRLKCAEEEAQKLKSELDDGAAKLKGAEVGVVCWREPIRVCIPRWSLWCRRWEIKARIKRETEGVGETLDLHTRRRMRFMEAETAFQTLQHLHSQSQEELRSLAMELQNRTQILQDFELDENTELKDVCGKERDEKLTLLEKLKIMEKLLRRMPFWRIHSQI</sequence>
<dbReference type="InterPro" id="IPR011684">
    <property type="entry name" value="NAB"/>
</dbReference>
<evidence type="ECO:0000256" key="2">
    <source>
        <dbReference type="ARBA" id="ARBA00038006"/>
    </source>
</evidence>
<keyword evidence="1 3" id="KW-0175">Coiled coil</keyword>
<feature type="domain" description="NAB" evidence="4">
    <location>
        <begin position="4"/>
        <end position="93"/>
    </location>
</feature>
<reference evidence="5" key="1">
    <citation type="submission" date="2019-09" db="EMBL/GenBank/DDBJ databases">
        <title>Draft genome information of white flower Hibiscus syriacus.</title>
        <authorList>
            <person name="Kim Y.-M."/>
        </authorList>
    </citation>
    <scope>NUCLEOTIDE SEQUENCE [LARGE SCALE GENOMIC DNA]</scope>
    <source>
        <strain evidence="5">YM2019G1</strain>
    </source>
</reference>
<dbReference type="GO" id="GO:0005886">
    <property type="term" value="C:plasma membrane"/>
    <property type="evidence" value="ECO:0007669"/>
    <property type="project" value="TreeGrafter"/>
</dbReference>
<accession>A0A6A2YQY4</accession>
<evidence type="ECO:0000256" key="3">
    <source>
        <dbReference type="SAM" id="Coils"/>
    </source>
</evidence>
<comment type="similarity">
    <text evidence="2">Belongs to the NET family.</text>
</comment>
<evidence type="ECO:0000313" key="6">
    <source>
        <dbReference type="Proteomes" id="UP000436088"/>
    </source>
</evidence>
<proteinExistence type="inferred from homology"/>
<dbReference type="GO" id="GO:0051015">
    <property type="term" value="F:actin filament binding"/>
    <property type="evidence" value="ECO:0007669"/>
    <property type="project" value="TreeGrafter"/>
</dbReference>
<dbReference type="EMBL" id="VEPZ02001302">
    <property type="protein sequence ID" value="KAE8681716.1"/>
    <property type="molecule type" value="Genomic_DNA"/>
</dbReference>
<evidence type="ECO:0000313" key="5">
    <source>
        <dbReference type="EMBL" id="KAE8681716.1"/>
    </source>
</evidence>
<dbReference type="PANTHER" id="PTHR32258">
    <property type="entry name" value="PROTEIN NETWORKED 4A"/>
    <property type="match status" value="1"/>
</dbReference>
<name>A0A6A2YQY4_HIBSY</name>
<protein>
    <recommendedName>
        <fullName evidence="4">NAB domain-containing protein</fullName>
    </recommendedName>
</protein>
<evidence type="ECO:0000259" key="4">
    <source>
        <dbReference type="PROSITE" id="PS51774"/>
    </source>
</evidence>
<dbReference type="AlphaFoldDB" id="A0A6A2YQY4"/>
<evidence type="ECO:0000256" key="1">
    <source>
        <dbReference type="ARBA" id="ARBA00023054"/>
    </source>
</evidence>
<dbReference type="PROSITE" id="PS51774">
    <property type="entry name" value="NAB"/>
    <property type="match status" value="1"/>
</dbReference>
<gene>
    <name evidence="5" type="ORF">F3Y22_tig00111310pilonHSYRG00055</name>
</gene>
<organism evidence="5 6">
    <name type="scientific">Hibiscus syriacus</name>
    <name type="common">Rose of Sharon</name>
    <dbReference type="NCBI Taxonomy" id="106335"/>
    <lineage>
        <taxon>Eukaryota</taxon>
        <taxon>Viridiplantae</taxon>
        <taxon>Streptophyta</taxon>
        <taxon>Embryophyta</taxon>
        <taxon>Tracheophyta</taxon>
        <taxon>Spermatophyta</taxon>
        <taxon>Magnoliopsida</taxon>
        <taxon>eudicotyledons</taxon>
        <taxon>Gunneridae</taxon>
        <taxon>Pentapetalae</taxon>
        <taxon>rosids</taxon>
        <taxon>malvids</taxon>
        <taxon>Malvales</taxon>
        <taxon>Malvaceae</taxon>
        <taxon>Malvoideae</taxon>
        <taxon>Hibiscus</taxon>
    </lineage>
</organism>